<gene>
    <name evidence="3" type="ORF">DI396_02635</name>
</gene>
<protein>
    <recommendedName>
        <fullName evidence="5">VPLPA-CTERM protein sorting domain-containing protein</fullName>
    </recommendedName>
</protein>
<sequence>MTPAKLAYTSFFALLCAAPAQAITLHFDRDQITLTEDEIHNDVVSTGRIALNGGSDYVIDGIDGLYVDVFFDDFALTAEGAGLGSLHVTLESRQNLRIQFQYTLALRGNGDLFSTEVSDDYEDLWSNQNYIDDDLDFGAGRGALTGFRLHIDPLLMTSYGPVDGEGYPEFTATHITVGVDYDDFDLPEVPLPAAGGLLLFALAGFGALRRR</sequence>
<evidence type="ECO:0000256" key="1">
    <source>
        <dbReference type="SAM" id="Phobius"/>
    </source>
</evidence>
<name>A0A2V4N4X1_9RHOB</name>
<keyword evidence="1" id="KW-0472">Membrane</keyword>
<dbReference type="EMBL" id="QFVT01000002">
    <property type="protein sequence ID" value="PYC48982.1"/>
    <property type="molecule type" value="Genomic_DNA"/>
</dbReference>
<dbReference type="Proteomes" id="UP000248012">
    <property type="component" value="Unassembled WGS sequence"/>
</dbReference>
<comment type="caution">
    <text evidence="3">The sequence shown here is derived from an EMBL/GenBank/DDBJ whole genome shotgun (WGS) entry which is preliminary data.</text>
</comment>
<proteinExistence type="predicted"/>
<dbReference type="AlphaFoldDB" id="A0A2V4N4X1"/>
<accession>A0A2V4N4X1</accession>
<keyword evidence="2" id="KW-0732">Signal</keyword>
<feature type="transmembrane region" description="Helical" evidence="1">
    <location>
        <begin position="189"/>
        <end position="208"/>
    </location>
</feature>
<evidence type="ECO:0000313" key="4">
    <source>
        <dbReference type="Proteomes" id="UP000248012"/>
    </source>
</evidence>
<keyword evidence="1" id="KW-1133">Transmembrane helix</keyword>
<keyword evidence="4" id="KW-1185">Reference proteome</keyword>
<feature type="chain" id="PRO_5015836666" description="VPLPA-CTERM protein sorting domain-containing protein" evidence="2">
    <location>
        <begin position="23"/>
        <end position="211"/>
    </location>
</feature>
<evidence type="ECO:0008006" key="5">
    <source>
        <dbReference type="Google" id="ProtNLM"/>
    </source>
</evidence>
<keyword evidence="1" id="KW-0812">Transmembrane</keyword>
<feature type="signal peptide" evidence="2">
    <location>
        <begin position="1"/>
        <end position="22"/>
    </location>
</feature>
<evidence type="ECO:0000256" key="2">
    <source>
        <dbReference type="SAM" id="SignalP"/>
    </source>
</evidence>
<dbReference type="RefSeq" id="WP_110794559.1">
    <property type="nucleotide sequence ID" value="NZ_KZ826481.1"/>
</dbReference>
<reference evidence="3 4" key="1">
    <citation type="submission" date="2018-05" db="EMBL/GenBank/DDBJ databases">
        <title>Oceanovita maritima gen. nov., sp. nov., a marine bacterium in the family Rhodobacteraceae isolated from surface seawater of Lundu port Xiamen, China.</title>
        <authorList>
            <person name="Hetharua B.H."/>
            <person name="Min D."/>
            <person name="Liao H."/>
            <person name="Tian Y."/>
        </authorList>
    </citation>
    <scope>NUCLEOTIDE SEQUENCE [LARGE SCALE GENOMIC DNA]</scope>
    <source>
        <strain evidence="3 4">FSX-11</strain>
    </source>
</reference>
<organism evidence="3 4">
    <name type="scientific">Litorivita pollutaquae</name>
    <dbReference type="NCBI Taxonomy" id="2200892"/>
    <lineage>
        <taxon>Bacteria</taxon>
        <taxon>Pseudomonadati</taxon>
        <taxon>Pseudomonadota</taxon>
        <taxon>Alphaproteobacteria</taxon>
        <taxon>Rhodobacterales</taxon>
        <taxon>Paracoccaceae</taxon>
        <taxon>Litorivita</taxon>
    </lineage>
</organism>
<evidence type="ECO:0000313" key="3">
    <source>
        <dbReference type="EMBL" id="PYC48982.1"/>
    </source>
</evidence>